<dbReference type="Pfam" id="PF09357">
    <property type="entry name" value="RteC"/>
    <property type="match status" value="1"/>
</dbReference>
<comment type="caution">
    <text evidence="2">The sequence shown here is derived from an EMBL/GenBank/DDBJ whole genome shotgun (WGS) entry which is preliminary data.</text>
</comment>
<reference evidence="2" key="1">
    <citation type="submission" date="2019-08" db="EMBL/GenBank/DDBJ databases">
        <authorList>
            <person name="Kucharzyk K."/>
            <person name="Murdoch R.W."/>
            <person name="Higgins S."/>
            <person name="Loffler F."/>
        </authorList>
    </citation>
    <scope>NUCLEOTIDE SEQUENCE</scope>
</reference>
<evidence type="ECO:0000256" key="1">
    <source>
        <dbReference type="SAM" id="Coils"/>
    </source>
</evidence>
<feature type="coiled-coil region" evidence="1">
    <location>
        <begin position="14"/>
        <end position="41"/>
    </location>
</feature>
<gene>
    <name evidence="2" type="ORF">SDC9_44257</name>
</gene>
<evidence type="ECO:0008006" key="3">
    <source>
        <dbReference type="Google" id="ProtNLM"/>
    </source>
</evidence>
<name>A0A644W2V1_9ZZZZ</name>
<dbReference type="InterPro" id="IPR018534">
    <property type="entry name" value="Tet_reg_excision_RteC"/>
</dbReference>
<evidence type="ECO:0000313" key="2">
    <source>
        <dbReference type="EMBL" id="MPL98059.1"/>
    </source>
</evidence>
<sequence length="294" mass="35507">MPCWGLYLKYSLMNKHVNTIIEKVNDQLEAIELEEEASLRKAKKAVLLLKGIMQQLKMKLNDYKFKSDDEEICFFKEYKPQLFSKLIYYSEIYKIETNRPTGSDTAQKNYIIRELDRIKDYFDKNLDFYQYYRTEKTHLDRYYFLRVEPNIELNVDCFYFERDNNFSTSFDYKVSKILANEMLRIYLNAELNKLEKHPENEMDNSKFPRIKHTWTGTKTELVELIYAIYAKGSINYGNIDIKELIDYFCNVFNTDAGEFYRIYLNIRNRKESRTLYLDSLRDSLNKKMDDDDNR</sequence>
<organism evidence="2">
    <name type="scientific">bioreactor metagenome</name>
    <dbReference type="NCBI Taxonomy" id="1076179"/>
    <lineage>
        <taxon>unclassified sequences</taxon>
        <taxon>metagenomes</taxon>
        <taxon>ecological metagenomes</taxon>
    </lineage>
</organism>
<dbReference type="AlphaFoldDB" id="A0A644W2V1"/>
<keyword evidence="1" id="KW-0175">Coiled coil</keyword>
<accession>A0A644W2V1</accession>
<proteinExistence type="predicted"/>
<protein>
    <recommendedName>
        <fullName evidence="3">RteC protein</fullName>
    </recommendedName>
</protein>
<dbReference type="EMBL" id="VSSQ01000587">
    <property type="protein sequence ID" value="MPL98059.1"/>
    <property type="molecule type" value="Genomic_DNA"/>
</dbReference>